<reference evidence="1 2" key="1">
    <citation type="submission" date="2019-03" db="EMBL/GenBank/DDBJ databases">
        <title>Dyadobacter AR-3-6 sp. nov., isolated from arctic soil.</title>
        <authorList>
            <person name="Chaudhary D.K."/>
        </authorList>
    </citation>
    <scope>NUCLEOTIDE SEQUENCE [LARGE SCALE GENOMIC DNA]</scope>
    <source>
        <strain evidence="1 2">AR-3-6</strain>
    </source>
</reference>
<dbReference type="PANTHER" id="PTHR39186">
    <property type="entry name" value="DUF2071 FAMILY PROTEIN"/>
    <property type="match status" value="1"/>
</dbReference>
<evidence type="ECO:0000313" key="1">
    <source>
        <dbReference type="EMBL" id="TDE15247.1"/>
    </source>
</evidence>
<gene>
    <name evidence="1" type="ORF">E0F88_12035</name>
</gene>
<dbReference type="InterPro" id="IPR018644">
    <property type="entry name" value="DUF2071"/>
</dbReference>
<dbReference type="EMBL" id="SMFL01000004">
    <property type="protein sequence ID" value="TDE15247.1"/>
    <property type="molecule type" value="Genomic_DNA"/>
</dbReference>
<keyword evidence="2" id="KW-1185">Reference proteome</keyword>
<dbReference type="SUPFAM" id="SSF160104">
    <property type="entry name" value="Acetoacetate decarboxylase-like"/>
    <property type="match status" value="1"/>
</dbReference>
<dbReference type="OrthoDB" id="1421826at2"/>
<organism evidence="1 2">
    <name type="scientific">Dyadobacter psychrotolerans</name>
    <dbReference type="NCBI Taxonomy" id="2541721"/>
    <lineage>
        <taxon>Bacteria</taxon>
        <taxon>Pseudomonadati</taxon>
        <taxon>Bacteroidota</taxon>
        <taxon>Cytophagia</taxon>
        <taxon>Cytophagales</taxon>
        <taxon>Spirosomataceae</taxon>
        <taxon>Dyadobacter</taxon>
    </lineage>
</organism>
<accession>A0A4R5DNV8</accession>
<dbReference type="AlphaFoldDB" id="A0A4R5DNV8"/>
<dbReference type="RefSeq" id="WP_131958510.1">
    <property type="nucleotide sequence ID" value="NZ_SMFL01000004.1"/>
</dbReference>
<comment type="caution">
    <text evidence="1">The sequence shown here is derived from an EMBL/GenBank/DDBJ whole genome shotgun (WGS) entry which is preliminary data.</text>
</comment>
<dbReference type="InterPro" id="IPR023375">
    <property type="entry name" value="ADC_dom_sf"/>
</dbReference>
<dbReference type="PANTHER" id="PTHR39186:SF1">
    <property type="entry name" value="DUF2071 DOMAIN-CONTAINING PROTEIN"/>
    <property type="match status" value="1"/>
</dbReference>
<evidence type="ECO:0000313" key="2">
    <source>
        <dbReference type="Proteomes" id="UP000294850"/>
    </source>
</evidence>
<protein>
    <submittedName>
        <fullName evidence="1">DUF2071 domain-containing protein</fullName>
    </submittedName>
</protein>
<sequence>MTNIDDIISNISHRPFELPVGQWKYYQEWNNALFFHWTVPYHILRKCVPEYFNIDTFDGQCYVSLVAFTMQKIRPKYLPSISFISDFAEINVRTYINNENKKGVYFLNIEAEKSLSTFIAKILSGLPYEKSNIKRTDKKYTSTNNKKGFHLDTEFEIKQELEQKTELDKWLTERYCLYLDKDDQFYRYDIHHKEWKIKNIEIKRLNLNYKIGEINLTDSQPILTHYSDGVKVIAWGRQKAEKFSRQHGFDVIGSEE</sequence>
<dbReference type="Pfam" id="PF09844">
    <property type="entry name" value="DUF2071"/>
    <property type="match status" value="1"/>
</dbReference>
<name>A0A4R5DNV8_9BACT</name>
<proteinExistence type="predicted"/>
<dbReference type="Proteomes" id="UP000294850">
    <property type="component" value="Unassembled WGS sequence"/>
</dbReference>